<dbReference type="PANTHER" id="PTHR35357">
    <property type="entry name" value="OS02G0537100 PROTEIN"/>
    <property type="match status" value="1"/>
</dbReference>
<protein>
    <submittedName>
        <fullName evidence="6">Pectinesterase inhibitor domain</fullName>
    </submittedName>
</protein>
<evidence type="ECO:0000256" key="4">
    <source>
        <dbReference type="SAM" id="SignalP"/>
    </source>
</evidence>
<reference evidence="6 7" key="1">
    <citation type="journal article" date="2017" name="Mol. Plant">
        <title>The Genome of Medicinal Plant Macleaya cordata Provides New Insights into Benzylisoquinoline Alkaloids Metabolism.</title>
        <authorList>
            <person name="Liu X."/>
            <person name="Liu Y."/>
            <person name="Huang P."/>
            <person name="Ma Y."/>
            <person name="Qing Z."/>
            <person name="Tang Q."/>
            <person name="Cao H."/>
            <person name="Cheng P."/>
            <person name="Zheng Y."/>
            <person name="Yuan Z."/>
            <person name="Zhou Y."/>
            <person name="Liu J."/>
            <person name="Tang Z."/>
            <person name="Zhuo Y."/>
            <person name="Zhang Y."/>
            <person name="Yu L."/>
            <person name="Huang J."/>
            <person name="Yang P."/>
            <person name="Peng Q."/>
            <person name="Zhang J."/>
            <person name="Jiang W."/>
            <person name="Zhang Z."/>
            <person name="Lin K."/>
            <person name="Ro D.K."/>
            <person name="Chen X."/>
            <person name="Xiong X."/>
            <person name="Shang Y."/>
            <person name="Huang S."/>
            <person name="Zeng J."/>
        </authorList>
    </citation>
    <scope>NUCLEOTIDE SEQUENCE [LARGE SCALE GENOMIC DNA]</scope>
    <source>
        <strain evidence="7">cv. BLH2017</strain>
        <tissue evidence="6">Root</tissue>
    </source>
</reference>
<evidence type="ECO:0000259" key="5">
    <source>
        <dbReference type="SMART" id="SM00856"/>
    </source>
</evidence>
<evidence type="ECO:0000256" key="3">
    <source>
        <dbReference type="ARBA" id="ARBA00038471"/>
    </source>
</evidence>
<keyword evidence="1 4" id="KW-0732">Signal</keyword>
<feature type="signal peptide" evidence="4">
    <location>
        <begin position="1"/>
        <end position="26"/>
    </location>
</feature>
<dbReference type="EMBL" id="MVGT01000180">
    <property type="protein sequence ID" value="OVA19705.1"/>
    <property type="molecule type" value="Genomic_DNA"/>
</dbReference>
<dbReference type="AlphaFoldDB" id="A0A200RAG7"/>
<dbReference type="InParanoid" id="A0A200RAG7"/>
<comment type="similarity">
    <text evidence="3">Belongs to the PMEI family.</text>
</comment>
<dbReference type="SUPFAM" id="SSF101148">
    <property type="entry name" value="Plant invertase/pectin methylesterase inhibitor"/>
    <property type="match status" value="1"/>
</dbReference>
<sequence length="171" mass="18553">MASLGYCQLLFTFFLTTSLFFSPSSSFSSSSSAAAAAPNTAIVGRPTKLVNSICNQTTNYKFCVDALYTDPRAPNADQIVLAYISFGLAYTNATNTQAYIKDLVVSALEEAYNNLNSETYFDLGKLAGDAAHAAVDCQHTFKPRHSPLTRRNKDVRQLCAISAVISTFFTS</sequence>
<feature type="domain" description="Pectinesterase inhibitor" evidence="5">
    <location>
        <begin position="45"/>
        <end position="165"/>
    </location>
</feature>
<dbReference type="Gene3D" id="1.20.140.40">
    <property type="entry name" value="Invertase/pectin methylesterase inhibitor family protein"/>
    <property type="match status" value="2"/>
</dbReference>
<evidence type="ECO:0000256" key="1">
    <source>
        <dbReference type="ARBA" id="ARBA00022729"/>
    </source>
</evidence>
<dbReference type="FunCoup" id="A0A200RAG7">
    <property type="interactions" value="1"/>
</dbReference>
<dbReference type="PANTHER" id="PTHR35357:SF8">
    <property type="entry name" value="OS01G0111000 PROTEIN"/>
    <property type="match status" value="1"/>
</dbReference>
<evidence type="ECO:0000313" key="6">
    <source>
        <dbReference type="EMBL" id="OVA19705.1"/>
    </source>
</evidence>
<dbReference type="Pfam" id="PF04043">
    <property type="entry name" value="PMEI"/>
    <property type="match status" value="1"/>
</dbReference>
<dbReference type="NCBIfam" id="TIGR01614">
    <property type="entry name" value="PME_inhib"/>
    <property type="match status" value="1"/>
</dbReference>
<evidence type="ECO:0000313" key="7">
    <source>
        <dbReference type="Proteomes" id="UP000195402"/>
    </source>
</evidence>
<dbReference type="SMART" id="SM00856">
    <property type="entry name" value="PMEI"/>
    <property type="match status" value="1"/>
</dbReference>
<dbReference type="CDD" id="cd14859">
    <property type="entry name" value="PMEI_like"/>
    <property type="match status" value="1"/>
</dbReference>
<dbReference type="OMA" id="YHDYNKA"/>
<name>A0A200RAG7_MACCD</name>
<feature type="chain" id="PRO_5012465140" evidence="4">
    <location>
        <begin position="27"/>
        <end position="171"/>
    </location>
</feature>
<evidence type="ECO:0000256" key="2">
    <source>
        <dbReference type="ARBA" id="ARBA00023157"/>
    </source>
</evidence>
<keyword evidence="7" id="KW-1185">Reference proteome</keyword>
<organism evidence="6 7">
    <name type="scientific">Macleaya cordata</name>
    <name type="common">Five-seeded plume-poppy</name>
    <name type="synonym">Bocconia cordata</name>
    <dbReference type="NCBI Taxonomy" id="56857"/>
    <lineage>
        <taxon>Eukaryota</taxon>
        <taxon>Viridiplantae</taxon>
        <taxon>Streptophyta</taxon>
        <taxon>Embryophyta</taxon>
        <taxon>Tracheophyta</taxon>
        <taxon>Spermatophyta</taxon>
        <taxon>Magnoliopsida</taxon>
        <taxon>Ranunculales</taxon>
        <taxon>Papaveraceae</taxon>
        <taxon>Papaveroideae</taxon>
        <taxon>Macleaya</taxon>
    </lineage>
</organism>
<proteinExistence type="inferred from homology"/>
<dbReference type="Proteomes" id="UP000195402">
    <property type="component" value="Unassembled WGS sequence"/>
</dbReference>
<dbReference type="InterPro" id="IPR006501">
    <property type="entry name" value="Pectinesterase_inhib_dom"/>
</dbReference>
<dbReference type="OrthoDB" id="1899876at2759"/>
<keyword evidence="2" id="KW-1015">Disulfide bond</keyword>
<dbReference type="InterPro" id="IPR035513">
    <property type="entry name" value="Invertase/methylesterase_inhib"/>
</dbReference>
<accession>A0A200RAG7</accession>
<dbReference type="GO" id="GO:0004857">
    <property type="term" value="F:enzyme inhibitor activity"/>
    <property type="evidence" value="ECO:0007669"/>
    <property type="project" value="InterPro"/>
</dbReference>
<gene>
    <name evidence="6" type="ORF">BVC80_9059g24</name>
</gene>
<comment type="caution">
    <text evidence="6">The sequence shown here is derived from an EMBL/GenBank/DDBJ whole genome shotgun (WGS) entry which is preliminary data.</text>
</comment>